<dbReference type="Proteomes" id="UP000053555">
    <property type="component" value="Unassembled WGS sequence"/>
</dbReference>
<feature type="compositionally biased region" description="Basic and acidic residues" evidence="1">
    <location>
        <begin position="217"/>
        <end position="230"/>
    </location>
</feature>
<name>A0A0B2PUW9_GLYSO</name>
<organism evidence="2">
    <name type="scientific">Glycine soja</name>
    <name type="common">Wild soybean</name>
    <dbReference type="NCBI Taxonomy" id="3848"/>
    <lineage>
        <taxon>Eukaryota</taxon>
        <taxon>Viridiplantae</taxon>
        <taxon>Streptophyta</taxon>
        <taxon>Embryophyta</taxon>
        <taxon>Tracheophyta</taxon>
        <taxon>Spermatophyta</taxon>
        <taxon>Magnoliopsida</taxon>
        <taxon>eudicotyledons</taxon>
        <taxon>Gunneridae</taxon>
        <taxon>Pentapetalae</taxon>
        <taxon>rosids</taxon>
        <taxon>fabids</taxon>
        <taxon>Fabales</taxon>
        <taxon>Fabaceae</taxon>
        <taxon>Papilionoideae</taxon>
        <taxon>50 kb inversion clade</taxon>
        <taxon>NPAAA clade</taxon>
        <taxon>indigoferoid/millettioid clade</taxon>
        <taxon>Phaseoleae</taxon>
        <taxon>Glycine</taxon>
        <taxon>Glycine subgen. Soja</taxon>
    </lineage>
</organism>
<evidence type="ECO:0008006" key="3">
    <source>
        <dbReference type="Google" id="ProtNLM"/>
    </source>
</evidence>
<evidence type="ECO:0000256" key="1">
    <source>
        <dbReference type="SAM" id="MobiDB-lite"/>
    </source>
</evidence>
<feature type="region of interest" description="Disordered" evidence="1">
    <location>
        <begin position="188"/>
        <end position="230"/>
    </location>
</feature>
<sequence length="246" mass="27666">MWKTNQPNTAESFGMNKISRVHVALVVDQYLNDNNFSQTHSTFRNEASSLFSDSLINEILDEYMCLKEQKVMMDQQWVEVMIHMLRQGIQKAVDIYNTFQSSPSPNVEVMNTKYVVVPQSRLCNETPPGVSIVNTNAETGNLSTQGSIVTQCSYVSHPKISPVATCNGEASPSCCNVIQTKRVMVSPTNQMSYTESSRSISPVNTDSDMASKRNRVRDRLDASDKHKSLDKSDIECSDWEKIHLTQ</sequence>
<dbReference type="AlphaFoldDB" id="A0A0B2PUW9"/>
<protein>
    <recommendedName>
        <fullName evidence="3">LisH domain-containing protein</fullName>
    </recommendedName>
</protein>
<feature type="compositionally biased region" description="Polar residues" evidence="1">
    <location>
        <begin position="188"/>
        <end position="208"/>
    </location>
</feature>
<accession>A0A0B2PUW9</accession>
<dbReference type="PANTHER" id="PTHR35117:SF1">
    <property type="entry name" value="MYOSIN-M HEAVY PROTEIN"/>
    <property type="match status" value="1"/>
</dbReference>
<dbReference type="PANTHER" id="PTHR35117">
    <property type="entry name" value="MYOSIN-M HEAVY PROTEIN"/>
    <property type="match status" value="1"/>
</dbReference>
<gene>
    <name evidence="2" type="ORF">glysoja_042218</name>
</gene>
<proteinExistence type="predicted"/>
<dbReference type="EMBL" id="KN662919">
    <property type="protein sequence ID" value="KHN12950.1"/>
    <property type="molecule type" value="Genomic_DNA"/>
</dbReference>
<reference evidence="2" key="1">
    <citation type="submission" date="2014-07" db="EMBL/GenBank/DDBJ databases">
        <title>Identification of a novel salt tolerance gene in wild soybean by whole-genome sequencing.</title>
        <authorList>
            <person name="Lam H.-M."/>
            <person name="Qi X."/>
            <person name="Li M.-W."/>
            <person name="Liu X."/>
            <person name="Xie M."/>
            <person name="Ni M."/>
            <person name="Xu X."/>
        </authorList>
    </citation>
    <scope>NUCLEOTIDE SEQUENCE [LARGE SCALE GENOMIC DNA]</scope>
    <source>
        <tissue evidence="2">Root</tissue>
    </source>
</reference>
<evidence type="ECO:0000313" key="2">
    <source>
        <dbReference type="EMBL" id="KHN12950.1"/>
    </source>
</evidence>